<evidence type="ECO:0000259" key="5">
    <source>
        <dbReference type="Pfam" id="PF03865"/>
    </source>
</evidence>
<proteinExistence type="predicted"/>
<dbReference type="InterPro" id="IPR051544">
    <property type="entry name" value="TPS_OM_transporter"/>
</dbReference>
<keyword evidence="8" id="KW-1185">Reference proteome</keyword>
<gene>
    <name evidence="7" type="ORF">SAMN02745190_01461</name>
</gene>
<keyword evidence="2" id="KW-0812">Transmembrane</keyword>
<evidence type="ECO:0000256" key="2">
    <source>
        <dbReference type="ARBA" id="ARBA00022692"/>
    </source>
</evidence>
<organism evidence="7 8">
    <name type="scientific">Schwartzia succinivorans DSM 10502</name>
    <dbReference type="NCBI Taxonomy" id="1123243"/>
    <lineage>
        <taxon>Bacteria</taxon>
        <taxon>Bacillati</taxon>
        <taxon>Bacillota</taxon>
        <taxon>Negativicutes</taxon>
        <taxon>Selenomonadales</taxon>
        <taxon>Selenomonadaceae</taxon>
        <taxon>Schwartzia</taxon>
    </lineage>
</organism>
<feature type="domain" description="Polypeptide-transport-associated ShlB-type" evidence="6">
    <location>
        <begin position="93"/>
        <end position="155"/>
    </location>
</feature>
<dbReference type="Pfam" id="PF03865">
    <property type="entry name" value="ShlB"/>
    <property type="match status" value="1"/>
</dbReference>
<evidence type="ECO:0000256" key="3">
    <source>
        <dbReference type="ARBA" id="ARBA00023237"/>
    </source>
</evidence>
<dbReference type="Proteomes" id="UP000184404">
    <property type="component" value="Unassembled WGS sequence"/>
</dbReference>
<dbReference type="STRING" id="1123243.SAMN02745190_01461"/>
<dbReference type="GO" id="GO:0046819">
    <property type="term" value="P:protein secretion by the type V secretion system"/>
    <property type="evidence" value="ECO:0007669"/>
    <property type="project" value="TreeGrafter"/>
</dbReference>
<evidence type="ECO:0000313" key="7">
    <source>
        <dbReference type="EMBL" id="SHE92043.1"/>
    </source>
</evidence>
<evidence type="ECO:0000256" key="4">
    <source>
        <dbReference type="SAM" id="SignalP"/>
    </source>
</evidence>
<feature type="chain" id="PRO_5009908289" evidence="4">
    <location>
        <begin position="33"/>
        <end position="565"/>
    </location>
</feature>
<dbReference type="Gene3D" id="3.10.20.310">
    <property type="entry name" value="membrane protein fhac"/>
    <property type="match status" value="1"/>
</dbReference>
<keyword evidence="4" id="KW-0732">Signal</keyword>
<keyword evidence="1" id="KW-0472">Membrane</keyword>
<keyword evidence="1" id="KW-1134">Transmembrane beta strand</keyword>
<dbReference type="GO" id="GO:0098046">
    <property type="term" value="C:type V protein secretion system complex"/>
    <property type="evidence" value="ECO:0007669"/>
    <property type="project" value="TreeGrafter"/>
</dbReference>
<dbReference type="GO" id="GO:0008320">
    <property type="term" value="F:protein transmembrane transporter activity"/>
    <property type="evidence" value="ECO:0007669"/>
    <property type="project" value="TreeGrafter"/>
</dbReference>
<reference evidence="7 8" key="1">
    <citation type="submission" date="2016-11" db="EMBL/GenBank/DDBJ databases">
        <authorList>
            <person name="Jaros S."/>
            <person name="Januszkiewicz K."/>
            <person name="Wedrychowicz H."/>
        </authorList>
    </citation>
    <scope>NUCLEOTIDE SEQUENCE [LARGE SCALE GENOMIC DNA]</scope>
    <source>
        <strain evidence="7 8">DSM 10502</strain>
    </source>
</reference>
<evidence type="ECO:0000313" key="8">
    <source>
        <dbReference type="Proteomes" id="UP000184404"/>
    </source>
</evidence>
<keyword evidence="3" id="KW-0998">Cell outer membrane</keyword>
<feature type="domain" description="Haemolysin activator HlyB C-terminal" evidence="5">
    <location>
        <begin position="231"/>
        <end position="523"/>
    </location>
</feature>
<feature type="signal peptide" evidence="4">
    <location>
        <begin position="1"/>
        <end position="32"/>
    </location>
</feature>
<sequence>MKGLFKMTGRYKMQALAACALTMFAGMQHGLAAPAGLNIPDAGSVSANVDQEREWVPKADDPDIQVDLGRVEDGASDIRIYLNELRFTGEDVPFSTKELKKIVADDVGREVTFADLQRSCRKISDFLHTKGYMTAIAYLPTQDIVDGVVTIDILIGKYGTVAYDNTSELTTGRADGLAHAARTGKIIRKNALDRSILTLNDVPGIRSQVFISPSKTPNRADALFKIITTERCGGITYVDNYGSRFTGRWRIGAGYHWNNLSHVGDQLNIAYLQSFGRGLQSYDVRYELPVGNNGTFAGIEFMRTDYTLGEQFSSIDAYGTSHGWKIYSRTPWKRTLNNNLYWRMEASTTTLSDRMREYGTDSEKHGWALRFGLDGDSRNERSASSYKLMHTVGHINPRNDLARSSMRLADTEGGFQKTTLDLYHIQKFSNRLSMHASFVGQYAWSNLDSSEKFYTAGYHGVRAFPQGESGGDHGFVASAELRWATGNPHWQLAAFYDFGWSKNRNASVAGSDSRTLAGAGIGIIWADNKNSYARIDYAFPLTDHMSNTYGHDIGGTVWFQFVQKI</sequence>
<dbReference type="Gene3D" id="2.40.160.50">
    <property type="entry name" value="membrane protein fhac: a member of the omp85/tpsb transporter family"/>
    <property type="match status" value="1"/>
</dbReference>
<dbReference type="PANTHER" id="PTHR34597">
    <property type="entry name" value="SLR1661 PROTEIN"/>
    <property type="match status" value="1"/>
</dbReference>
<dbReference type="PANTHER" id="PTHR34597:SF1">
    <property type="entry name" value="HEME_HEMOPEXIN TRANSPORTER PROTEIN HUXB"/>
    <property type="match status" value="1"/>
</dbReference>
<protein>
    <submittedName>
        <fullName evidence="7">Hemolysin activation/secretion protein</fullName>
    </submittedName>
</protein>
<dbReference type="InterPro" id="IPR005565">
    <property type="entry name" value="Hemolysn_activator_HlyB_C"/>
</dbReference>
<evidence type="ECO:0000259" key="6">
    <source>
        <dbReference type="Pfam" id="PF08479"/>
    </source>
</evidence>
<accession>A0A1M4XFC4</accession>
<dbReference type="EMBL" id="FQUG01000005">
    <property type="protein sequence ID" value="SHE92043.1"/>
    <property type="molecule type" value="Genomic_DNA"/>
</dbReference>
<name>A0A1M4XFC4_9FIRM</name>
<dbReference type="Pfam" id="PF08479">
    <property type="entry name" value="POTRA_2"/>
    <property type="match status" value="1"/>
</dbReference>
<dbReference type="InterPro" id="IPR013686">
    <property type="entry name" value="Polypept-transport_assoc_ShlB"/>
</dbReference>
<dbReference type="AlphaFoldDB" id="A0A1M4XFC4"/>
<evidence type="ECO:0000256" key="1">
    <source>
        <dbReference type="ARBA" id="ARBA00022452"/>
    </source>
</evidence>